<reference evidence="2 3" key="1">
    <citation type="submission" date="2019-02" db="EMBL/GenBank/DDBJ databases">
        <title>Deep-cultivation of Planctomycetes and their phenomic and genomic characterization uncovers novel biology.</title>
        <authorList>
            <person name="Wiegand S."/>
            <person name="Jogler M."/>
            <person name="Boedeker C."/>
            <person name="Pinto D."/>
            <person name="Vollmers J."/>
            <person name="Rivas-Marin E."/>
            <person name="Kohn T."/>
            <person name="Peeters S.H."/>
            <person name="Heuer A."/>
            <person name="Rast P."/>
            <person name="Oberbeckmann S."/>
            <person name="Bunk B."/>
            <person name="Jeske O."/>
            <person name="Meyerdierks A."/>
            <person name="Storesund J.E."/>
            <person name="Kallscheuer N."/>
            <person name="Luecker S."/>
            <person name="Lage O.M."/>
            <person name="Pohl T."/>
            <person name="Merkel B.J."/>
            <person name="Hornburger P."/>
            <person name="Mueller R.-W."/>
            <person name="Bruemmer F."/>
            <person name="Labrenz M."/>
            <person name="Spormann A.M."/>
            <person name="Op Den Camp H."/>
            <person name="Overmann J."/>
            <person name="Amann R."/>
            <person name="Jetten M.S.M."/>
            <person name="Mascher T."/>
            <person name="Medema M.H."/>
            <person name="Devos D.P."/>
            <person name="Kaster A.-K."/>
            <person name="Ovreas L."/>
            <person name="Rohde M."/>
            <person name="Galperin M.Y."/>
            <person name="Jogler C."/>
        </authorList>
    </citation>
    <scope>NUCLEOTIDE SEQUENCE [LARGE SCALE GENOMIC DNA]</scope>
    <source>
        <strain evidence="2 3">Mal64</strain>
    </source>
</reference>
<dbReference type="AlphaFoldDB" id="A0A5C5ZWE3"/>
<dbReference type="Gene3D" id="3.10.180.10">
    <property type="entry name" value="2,3-Dihydroxybiphenyl 1,2-Dioxygenase, domain 1"/>
    <property type="match status" value="1"/>
</dbReference>
<keyword evidence="3" id="KW-1185">Reference proteome</keyword>
<accession>A0A5C5ZWE3</accession>
<dbReference type="EMBL" id="SJPQ01000001">
    <property type="protein sequence ID" value="TWT90573.1"/>
    <property type="molecule type" value="Genomic_DNA"/>
</dbReference>
<dbReference type="SUPFAM" id="SSF54593">
    <property type="entry name" value="Glyoxalase/Bleomycin resistance protein/Dihydroxybiphenyl dioxygenase"/>
    <property type="match status" value="1"/>
</dbReference>
<protein>
    <submittedName>
        <fullName evidence="2">Glutathione transferase FosA</fullName>
        <ecNumber evidence="2">2.5.1.18</ecNumber>
    </submittedName>
</protein>
<evidence type="ECO:0000259" key="1">
    <source>
        <dbReference type="PROSITE" id="PS51819"/>
    </source>
</evidence>
<dbReference type="InterPro" id="IPR029068">
    <property type="entry name" value="Glyas_Bleomycin-R_OHBP_Dase"/>
</dbReference>
<name>A0A5C5ZWE3_9BACT</name>
<dbReference type="PROSITE" id="PS51819">
    <property type="entry name" value="VOC"/>
    <property type="match status" value="1"/>
</dbReference>
<dbReference type="Pfam" id="PF00903">
    <property type="entry name" value="Glyoxalase"/>
    <property type="match status" value="1"/>
</dbReference>
<keyword evidence="2" id="KW-0808">Transferase</keyword>
<evidence type="ECO:0000313" key="3">
    <source>
        <dbReference type="Proteomes" id="UP000315440"/>
    </source>
</evidence>
<dbReference type="Proteomes" id="UP000315440">
    <property type="component" value="Unassembled WGS sequence"/>
</dbReference>
<proteinExistence type="predicted"/>
<organism evidence="2 3">
    <name type="scientific">Pseudobythopirellula maris</name>
    <dbReference type="NCBI Taxonomy" id="2527991"/>
    <lineage>
        <taxon>Bacteria</taxon>
        <taxon>Pseudomonadati</taxon>
        <taxon>Planctomycetota</taxon>
        <taxon>Planctomycetia</taxon>
        <taxon>Pirellulales</taxon>
        <taxon>Lacipirellulaceae</taxon>
        <taxon>Pseudobythopirellula</taxon>
    </lineage>
</organism>
<gene>
    <name evidence="2" type="primary">fosA</name>
    <name evidence="2" type="ORF">Mal64_09670</name>
</gene>
<dbReference type="InterPro" id="IPR004360">
    <property type="entry name" value="Glyas_Fos-R_dOase_dom"/>
</dbReference>
<feature type="domain" description="VOC" evidence="1">
    <location>
        <begin position="13"/>
        <end position="130"/>
    </location>
</feature>
<dbReference type="PANTHER" id="PTHR46142:SF3">
    <property type="entry name" value="F18B13.24 PROTEIN"/>
    <property type="match status" value="1"/>
</dbReference>
<evidence type="ECO:0000313" key="2">
    <source>
        <dbReference type="EMBL" id="TWT90573.1"/>
    </source>
</evidence>
<dbReference type="InterPro" id="IPR037523">
    <property type="entry name" value="VOC_core"/>
</dbReference>
<comment type="caution">
    <text evidence="2">The sequence shown here is derived from an EMBL/GenBank/DDBJ whole genome shotgun (WGS) entry which is preliminary data.</text>
</comment>
<dbReference type="PANTHER" id="PTHR46142">
    <property type="match status" value="1"/>
</dbReference>
<sequence>MTASPTPPVEVGRFNHAAIVSLDVERSVAFYASVLGFRRTARPAFSFDGAWLYCDGLGMMLHLIHDAAFDPTPPATKRLNHLAFRVDVDHAKERLTALGVDFREKRLPTLGYRQLFLLDPDGHQLELGEWPEPEELARLPFPTPQPPG</sequence>
<dbReference type="GO" id="GO:0004364">
    <property type="term" value="F:glutathione transferase activity"/>
    <property type="evidence" value="ECO:0007669"/>
    <property type="project" value="UniProtKB-EC"/>
</dbReference>
<dbReference type="EC" id="2.5.1.18" evidence="2"/>
<dbReference type="RefSeq" id="WP_197525458.1">
    <property type="nucleotide sequence ID" value="NZ_SJPQ01000001.1"/>
</dbReference>